<reference evidence="1" key="1">
    <citation type="submission" date="2018-05" db="EMBL/GenBank/DDBJ databases">
        <authorList>
            <person name="Lanie J.A."/>
            <person name="Ng W.-L."/>
            <person name="Kazmierczak K.M."/>
            <person name="Andrzejewski T.M."/>
            <person name="Davidsen T.M."/>
            <person name="Wayne K.J."/>
            <person name="Tettelin H."/>
            <person name="Glass J.I."/>
            <person name="Rusch D."/>
            <person name="Podicherti R."/>
            <person name="Tsui H.-C.T."/>
            <person name="Winkler M.E."/>
        </authorList>
    </citation>
    <scope>NUCLEOTIDE SEQUENCE</scope>
</reference>
<dbReference type="AlphaFoldDB" id="A0A382LFU5"/>
<accession>A0A382LFU5</accession>
<sequence>MGIVIVVTRLLLLYLDDIKPVDETRDLR</sequence>
<organism evidence="1">
    <name type="scientific">marine metagenome</name>
    <dbReference type="NCBI Taxonomy" id="408172"/>
    <lineage>
        <taxon>unclassified sequences</taxon>
        <taxon>metagenomes</taxon>
        <taxon>ecological metagenomes</taxon>
    </lineage>
</organism>
<name>A0A382LFU5_9ZZZZ</name>
<dbReference type="EMBL" id="UINC01085986">
    <property type="protein sequence ID" value="SVC34027.1"/>
    <property type="molecule type" value="Genomic_DNA"/>
</dbReference>
<evidence type="ECO:0000313" key="1">
    <source>
        <dbReference type="EMBL" id="SVC34027.1"/>
    </source>
</evidence>
<protein>
    <submittedName>
        <fullName evidence="1">Uncharacterized protein</fullName>
    </submittedName>
</protein>
<feature type="non-terminal residue" evidence="1">
    <location>
        <position position="28"/>
    </location>
</feature>
<proteinExistence type="predicted"/>
<gene>
    <name evidence="1" type="ORF">METZ01_LOCUS286881</name>
</gene>